<gene>
    <name evidence="5" type="ORF">Atai01_19730</name>
</gene>
<comment type="caution">
    <text evidence="5">The sequence shown here is derived from an EMBL/GenBank/DDBJ whole genome shotgun (WGS) entry which is preliminary data.</text>
</comment>
<dbReference type="InterPro" id="IPR025997">
    <property type="entry name" value="SBP_2_dom"/>
</dbReference>
<organism evidence="5 6">
    <name type="scientific">Amycolatopsis taiwanensis</name>
    <dbReference type="NCBI Taxonomy" id="342230"/>
    <lineage>
        <taxon>Bacteria</taxon>
        <taxon>Bacillati</taxon>
        <taxon>Actinomycetota</taxon>
        <taxon>Actinomycetes</taxon>
        <taxon>Pseudonocardiales</taxon>
        <taxon>Pseudonocardiaceae</taxon>
        <taxon>Amycolatopsis</taxon>
    </lineage>
</organism>
<evidence type="ECO:0000313" key="5">
    <source>
        <dbReference type="EMBL" id="GLY65354.1"/>
    </source>
</evidence>
<dbReference type="PANTHER" id="PTHR30036">
    <property type="entry name" value="D-XYLOSE-BINDING PERIPLASMIC PROTEIN"/>
    <property type="match status" value="1"/>
</dbReference>
<sequence length="367" mass="38616">MRIPVLSRGNQGDQHARLERPAQTRGKTVRIPVSGRRNRRTFAVIAGLVTAALALTACSGSGGKNAETQTPGVAAGQANTPRMKIIMVTHAPAGDTFWDIIQKGAQAAAVKDNVDLTYTADPDAPKQAALLQNAIDQKPDGIALTMPNPDALADGVAKAKAAGIPVVGLNAGVDEWKQMGLLEYFGQDESVAGQAFGDKLNSVGAKHALCVIQTQGQVQLEARCNGVKQTFRGQTEVLNVNGEDQSATQSTIQAKLQQDRSIDYVVTLGAPIALLAVQSVQGAGSSAKVATFDLNKSLVAAIKDGSIQWAIDQQPFLQGYLAVDSLWLYKYNGNYSGGSTAPVLTGPAFITKDNVDSVSTYADRGTR</sequence>
<dbReference type="GO" id="GO:0030246">
    <property type="term" value="F:carbohydrate binding"/>
    <property type="evidence" value="ECO:0007669"/>
    <property type="project" value="TreeGrafter"/>
</dbReference>
<accession>A0A9W6QXH0</accession>
<name>A0A9W6QXH0_9PSEU</name>
<proteinExistence type="inferred from homology"/>
<dbReference type="InterPro" id="IPR050555">
    <property type="entry name" value="Bact_Solute-Bind_Prot2"/>
</dbReference>
<dbReference type="EMBL" id="BSTI01000004">
    <property type="protein sequence ID" value="GLY65354.1"/>
    <property type="molecule type" value="Genomic_DNA"/>
</dbReference>
<dbReference type="AlphaFoldDB" id="A0A9W6QXH0"/>
<feature type="domain" description="Periplasmic binding protein" evidence="4">
    <location>
        <begin position="92"/>
        <end position="328"/>
    </location>
</feature>
<evidence type="ECO:0000256" key="2">
    <source>
        <dbReference type="ARBA" id="ARBA00007639"/>
    </source>
</evidence>
<dbReference type="Proteomes" id="UP001165136">
    <property type="component" value="Unassembled WGS sequence"/>
</dbReference>
<dbReference type="CDD" id="cd06312">
    <property type="entry name" value="PBP1_ABC_sugar_binding-like"/>
    <property type="match status" value="1"/>
</dbReference>
<feature type="region of interest" description="Disordered" evidence="3">
    <location>
        <begin position="1"/>
        <end position="26"/>
    </location>
</feature>
<dbReference type="InterPro" id="IPR028082">
    <property type="entry name" value="Peripla_BP_I"/>
</dbReference>
<dbReference type="PANTHER" id="PTHR30036:SF7">
    <property type="entry name" value="ABC TRANSPORTER PERIPLASMIC-BINDING PROTEIN YPHF"/>
    <property type="match status" value="1"/>
</dbReference>
<comment type="similarity">
    <text evidence="2">Belongs to the bacterial solute-binding protein 2 family.</text>
</comment>
<reference evidence="5" key="1">
    <citation type="submission" date="2023-03" db="EMBL/GenBank/DDBJ databases">
        <title>Amycolatopsis taiwanensis NBRC 103393.</title>
        <authorList>
            <person name="Ichikawa N."/>
            <person name="Sato H."/>
            <person name="Tonouchi N."/>
        </authorList>
    </citation>
    <scope>NUCLEOTIDE SEQUENCE</scope>
    <source>
        <strain evidence="5">NBRC 103393</strain>
    </source>
</reference>
<keyword evidence="6" id="KW-1185">Reference proteome</keyword>
<protein>
    <submittedName>
        <fullName evidence="5">Sugar ABC transporter substrate-binding protein</fullName>
    </submittedName>
</protein>
<evidence type="ECO:0000256" key="1">
    <source>
        <dbReference type="ARBA" id="ARBA00004196"/>
    </source>
</evidence>
<comment type="subcellular location">
    <subcellularLocation>
        <location evidence="1">Cell envelope</location>
    </subcellularLocation>
</comment>
<dbReference type="Gene3D" id="3.40.50.2300">
    <property type="match status" value="2"/>
</dbReference>
<dbReference type="GO" id="GO:0030288">
    <property type="term" value="C:outer membrane-bounded periplasmic space"/>
    <property type="evidence" value="ECO:0007669"/>
    <property type="project" value="TreeGrafter"/>
</dbReference>
<evidence type="ECO:0000313" key="6">
    <source>
        <dbReference type="Proteomes" id="UP001165136"/>
    </source>
</evidence>
<dbReference type="Pfam" id="PF13407">
    <property type="entry name" value="Peripla_BP_4"/>
    <property type="match status" value="1"/>
</dbReference>
<dbReference type="SUPFAM" id="SSF53822">
    <property type="entry name" value="Periplasmic binding protein-like I"/>
    <property type="match status" value="1"/>
</dbReference>
<evidence type="ECO:0000259" key="4">
    <source>
        <dbReference type="Pfam" id="PF13407"/>
    </source>
</evidence>
<evidence type="ECO:0000256" key="3">
    <source>
        <dbReference type="SAM" id="MobiDB-lite"/>
    </source>
</evidence>